<feature type="compositionally biased region" description="Polar residues" evidence="1">
    <location>
        <begin position="257"/>
        <end position="275"/>
    </location>
</feature>
<comment type="caution">
    <text evidence="2">The sequence shown here is derived from an EMBL/GenBank/DDBJ whole genome shotgun (WGS) entry which is preliminary data.</text>
</comment>
<proteinExistence type="predicted"/>
<organism evidence="2">
    <name type="scientific">Tanacetum cinerariifolium</name>
    <name type="common">Dalmatian daisy</name>
    <name type="synonym">Chrysanthemum cinerariifolium</name>
    <dbReference type="NCBI Taxonomy" id="118510"/>
    <lineage>
        <taxon>Eukaryota</taxon>
        <taxon>Viridiplantae</taxon>
        <taxon>Streptophyta</taxon>
        <taxon>Embryophyta</taxon>
        <taxon>Tracheophyta</taxon>
        <taxon>Spermatophyta</taxon>
        <taxon>Magnoliopsida</taxon>
        <taxon>eudicotyledons</taxon>
        <taxon>Gunneridae</taxon>
        <taxon>Pentapetalae</taxon>
        <taxon>asterids</taxon>
        <taxon>campanulids</taxon>
        <taxon>Asterales</taxon>
        <taxon>Asteraceae</taxon>
        <taxon>Asteroideae</taxon>
        <taxon>Anthemideae</taxon>
        <taxon>Anthemidinae</taxon>
        <taxon>Tanacetum</taxon>
    </lineage>
</organism>
<dbReference type="InterPro" id="IPR012340">
    <property type="entry name" value="NA-bd_OB-fold"/>
</dbReference>
<dbReference type="AlphaFoldDB" id="A0A6L2MUJ0"/>
<reference evidence="2" key="1">
    <citation type="journal article" date="2019" name="Sci. Rep.">
        <title>Draft genome of Tanacetum cinerariifolium, the natural source of mosquito coil.</title>
        <authorList>
            <person name="Yamashiro T."/>
            <person name="Shiraishi A."/>
            <person name="Satake H."/>
            <person name="Nakayama K."/>
        </authorList>
    </citation>
    <scope>NUCLEOTIDE SEQUENCE</scope>
</reference>
<dbReference type="SUPFAM" id="SSF50249">
    <property type="entry name" value="Nucleic acid-binding proteins"/>
    <property type="match status" value="1"/>
</dbReference>
<feature type="region of interest" description="Disordered" evidence="1">
    <location>
        <begin position="257"/>
        <end position="300"/>
    </location>
</feature>
<evidence type="ECO:0008006" key="3">
    <source>
        <dbReference type="Google" id="ProtNLM"/>
    </source>
</evidence>
<name>A0A6L2MUJ0_TANCI</name>
<evidence type="ECO:0000313" key="2">
    <source>
        <dbReference type="EMBL" id="GEU77533.1"/>
    </source>
</evidence>
<accession>A0A6L2MUJ0</accession>
<gene>
    <name evidence="2" type="ORF">Tci_049511</name>
</gene>
<sequence>MDSTGSVSLTLFDRQVHPIIDNSAAELLQEGDMDILPTDFNKLIEKTYAFKVNIKDFNIEKDKHTYGISHLTDDTNIINEMIKKESDDQGIQSNSQSIALELVSQPASSFMSPPFESKRTKDVLSVTGDNIASCDDEKSTATSPGKSKFLSVIDVDNDPLFLLLKRSCFLQRRERKTNDNMRQLQNKMSCFIFLFLQLLKNIEQHDVIATPQGVGSSLSANVPDTSLVPRRRGRPMKEILNGHCSAAFSSDSSLEKTPSSLIMSNQTQANTNTPFYDTDLLPRHRGKPPLTDILNGADHH</sequence>
<dbReference type="Gene3D" id="2.40.50.140">
    <property type="entry name" value="Nucleic acid-binding proteins"/>
    <property type="match status" value="1"/>
</dbReference>
<protein>
    <recommendedName>
        <fullName evidence="3">Nucleic acid-binding, OB-fold protein</fullName>
    </recommendedName>
</protein>
<dbReference type="EMBL" id="BKCJ010007494">
    <property type="protein sequence ID" value="GEU77533.1"/>
    <property type="molecule type" value="Genomic_DNA"/>
</dbReference>
<evidence type="ECO:0000256" key="1">
    <source>
        <dbReference type="SAM" id="MobiDB-lite"/>
    </source>
</evidence>